<protein>
    <recommendedName>
        <fullName evidence="3">Transposase</fullName>
    </recommendedName>
</protein>
<accession>A0ABR5MFR8</accession>
<dbReference type="RefSeq" id="WP_047186566.1">
    <property type="nucleotide sequence ID" value="NZ_JAHHXM010000004.1"/>
</dbReference>
<evidence type="ECO:0008006" key="3">
    <source>
        <dbReference type="Google" id="ProtNLM"/>
    </source>
</evidence>
<name>A0ABR5MFR8_9BACI</name>
<comment type="caution">
    <text evidence="1">The sequence shown here is derived from an EMBL/GenBank/DDBJ whole genome shotgun (WGS) entry which is preliminary data.</text>
</comment>
<sequence>METFLGRKKHTLCISATKTFAEKDWQMSSFLKFLREILKGIVRESSAFFFRKNILEDKKATPRRHKQKGGSHK</sequence>
<reference evidence="1 2" key="1">
    <citation type="submission" date="2015-07" db="EMBL/GenBank/DDBJ databases">
        <title>High-quality draft genome sequence of Oceanobacillus caeni HM6, a bacillus isolated from a human feces.</title>
        <authorList>
            <person name="Kumar J."/>
            <person name="Verma M.K."/>
            <person name="Pandey R."/>
            <person name="Bhambi M."/>
            <person name="Chauhan N."/>
        </authorList>
    </citation>
    <scope>NUCLEOTIDE SEQUENCE [LARGE SCALE GENOMIC DNA]</scope>
    <source>
        <strain evidence="1 2">HM6</strain>
    </source>
</reference>
<evidence type="ECO:0000313" key="1">
    <source>
        <dbReference type="EMBL" id="KPH71221.1"/>
    </source>
</evidence>
<keyword evidence="2" id="KW-1185">Reference proteome</keyword>
<dbReference type="EMBL" id="LGTK01000086">
    <property type="protein sequence ID" value="KPH71221.1"/>
    <property type="molecule type" value="Genomic_DNA"/>
</dbReference>
<organism evidence="1 2">
    <name type="scientific">Oceanobacillus caeni</name>
    <dbReference type="NCBI Taxonomy" id="405946"/>
    <lineage>
        <taxon>Bacteria</taxon>
        <taxon>Bacillati</taxon>
        <taxon>Bacillota</taxon>
        <taxon>Bacilli</taxon>
        <taxon>Bacillales</taxon>
        <taxon>Bacillaceae</taxon>
        <taxon>Oceanobacillus</taxon>
    </lineage>
</organism>
<evidence type="ECO:0000313" key="2">
    <source>
        <dbReference type="Proteomes" id="UP000037854"/>
    </source>
</evidence>
<dbReference type="Proteomes" id="UP000037854">
    <property type="component" value="Unassembled WGS sequence"/>
</dbReference>
<gene>
    <name evidence="1" type="ORF">AFL42_15920</name>
</gene>
<proteinExistence type="predicted"/>